<evidence type="ECO:0000256" key="1">
    <source>
        <dbReference type="ARBA" id="ARBA00004651"/>
    </source>
</evidence>
<comment type="similarity">
    <text evidence="6">Belongs to the ABC-4 integral membrane protein family.</text>
</comment>
<feature type="transmembrane region" description="Helical" evidence="7">
    <location>
        <begin position="339"/>
        <end position="364"/>
    </location>
</feature>
<evidence type="ECO:0000256" key="4">
    <source>
        <dbReference type="ARBA" id="ARBA00022989"/>
    </source>
</evidence>
<feature type="transmembrane region" description="Helical" evidence="7">
    <location>
        <begin position="370"/>
        <end position="390"/>
    </location>
</feature>
<dbReference type="PANTHER" id="PTHR30572">
    <property type="entry name" value="MEMBRANE COMPONENT OF TRANSPORTER-RELATED"/>
    <property type="match status" value="1"/>
</dbReference>
<keyword evidence="3 7" id="KW-0812">Transmembrane</keyword>
<dbReference type="RefSeq" id="WP_203676572.1">
    <property type="nucleotide sequence ID" value="NZ_BOMW01000005.1"/>
</dbReference>
<comment type="caution">
    <text evidence="10">The sequence shown here is derived from an EMBL/GenBank/DDBJ whole genome shotgun (WGS) entry which is preliminary data.</text>
</comment>
<evidence type="ECO:0000256" key="6">
    <source>
        <dbReference type="ARBA" id="ARBA00038076"/>
    </source>
</evidence>
<dbReference type="GO" id="GO:0005886">
    <property type="term" value="C:plasma membrane"/>
    <property type="evidence" value="ECO:0007669"/>
    <property type="project" value="UniProtKB-SubCell"/>
</dbReference>
<evidence type="ECO:0000256" key="5">
    <source>
        <dbReference type="ARBA" id="ARBA00023136"/>
    </source>
</evidence>
<evidence type="ECO:0000313" key="11">
    <source>
        <dbReference type="Proteomes" id="UP000629619"/>
    </source>
</evidence>
<feature type="domain" description="ABC3 transporter permease C-terminal" evidence="8">
    <location>
        <begin position="287"/>
        <end position="400"/>
    </location>
</feature>
<dbReference type="Pfam" id="PF12704">
    <property type="entry name" value="MacB_PCD"/>
    <property type="match status" value="1"/>
</dbReference>
<organism evidence="10 11">
    <name type="scientific">Actinoplanes siamensis</name>
    <dbReference type="NCBI Taxonomy" id="1223317"/>
    <lineage>
        <taxon>Bacteria</taxon>
        <taxon>Bacillati</taxon>
        <taxon>Actinomycetota</taxon>
        <taxon>Actinomycetes</taxon>
        <taxon>Micromonosporales</taxon>
        <taxon>Micromonosporaceae</taxon>
        <taxon>Actinoplanes</taxon>
    </lineage>
</organism>
<evidence type="ECO:0000259" key="8">
    <source>
        <dbReference type="Pfam" id="PF02687"/>
    </source>
</evidence>
<dbReference type="Proteomes" id="UP000629619">
    <property type="component" value="Unassembled WGS sequence"/>
</dbReference>
<reference evidence="10" key="1">
    <citation type="submission" date="2021-01" db="EMBL/GenBank/DDBJ databases">
        <title>Whole genome shotgun sequence of Actinoplanes siamensis NBRC 109076.</title>
        <authorList>
            <person name="Komaki H."/>
            <person name="Tamura T."/>
        </authorList>
    </citation>
    <scope>NUCLEOTIDE SEQUENCE</scope>
    <source>
        <strain evidence="10">NBRC 109076</strain>
    </source>
</reference>
<accession>A0A919KC26</accession>
<evidence type="ECO:0000256" key="7">
    <source>
        <dbReference type="SAM" id="Phobius"/>
    </source>
</evidence>
<dbReference type="AlphaFoldDB" id="A0A919KC26"/>
<protein>
    <submittedName>
        <fullName evidence="10">ABC transporter permease</fullName>
    </submittedName>
</protein>
<feature type="transmembrane region" description="Helical" evidence="7">
    <location>
        <begin position="284"/>
        <end position="309"/>
    </location>
</feature>
<dbReference type="InterPro" id="IPR003838">
    <property type="entry name" value="ABC3_permease_C"/>
</dbReference>
<keyword evidence="2" id="KW-1003">Cell membrane</keyword>
<sequence length="406" mass="42467">MTAAEQHARNILGIQPARMQVADWLRESAVSLTRHPGRSLLTTIGTILGAAAFVATLGIGTTIGEQVSNSFDVRRATEVRVSAVDKNDGAADWHGQPRLDRLRALNGVKAAGARVTLGERPLRRTLSSEPSAVQVIGVDAGALSVISPHITIGRTFDSFHESRKTPVVLLPKSVAQNLGITRPGTAVFIGDRGFSVLGIFDDVIRRPETLLAVVVPASTTSTLTTSSDNPEFDVLVATQPGSAQLIGEQAALALLPEAFRRLKVVAPPDPREFRREVEGNVQRLSLSLSLVALIVGAVSIANATTASVASRTAEIGLRRAIGARSIHIFAQLTGESTALGLFGGVIGVAVGLTTVSILSLVLRWSPVIDLRVAAIAALASATFGMAAGLIPAAKATRIQPVAALQQ</sequence>
<evidence type="ECO:0000259" key="9">
    <source>
        <dbReference type="Pfam" id="PF12704"/>
    </source>
</evidence>
<dbReference type="InterPro" id="IPR025857">
    <property type="entry name" value="MacB_PCD"/>
</dbReference>
<keyword evidence="11" id="KW-1185">Reference proteome</keyword>
<evidence type="ECO:0000256" key="2">
    <source>
        <dbReference type="ARBA" id="ARBA00022475"/>
    </source>
</evidence>
<feature type="domain" description="MacB-like periplasmic core" evidence="9">
    <location>
        <begin position="39"/>
        <end position="242"/>
    </location>
</feature>
<dbReference type="GO" id="GO:0022857">
    <property type="term" value="F:transmembrane transporter activity"/>
    <property type="evidence" value="ECO:0007669"/>
    <property type="project" value="TreeGrafter"/>
</dbReference>
<proteinExistence type="inferred from homology"/>
<dbReference type="Pfam" id="PF02687">
    <property type="entry name" value="FtsX"/>
    <property type="match status" value="1"/>
</dbReference>
<comment type="subcellular location">
    <subcellularLocation>
        <location evidence="1">Cell membrane</location>
        <topology evidence="1">Multi-pass membrane protein</topology>
    </subcellularLocation>
</comment>
<gene>
    <name evidence="10" type="ORF">Asi03nite_03680</name>
</gene>
<evidence type="ECO:0000256" key="3">
    <source>
        <dbReference type="ARBA" id="ARBA00022692"/>
    </source>
</evidence>
<evidence type="ECO:0000313" key="10">
    <source>
        <dbReference type="EMBL" id="GIF02830.1"/>
    </source>
</evidence>
<keyword evidence="4 7" id="KW-1133">Transmembrane helix</keyword>
<dbReference type="PANTHER" id="PTHR30572:SF4">
    <property type="entry name" value="ABC TRANSPORTER PERMEASE YTRF"/>
    <property type="match status" value="1"/>
</dbReference>
<name>A0A919KC26_9ACTN</name>
<dbReference type="InterPro" id="IPR050250">
    <property type="entry name" value="Macrolide_Exporter_MacB"/>
</dbReference>
<dbReference type="EMBL" id="BOMW01000005">
    <property type="protein sequence ID" value="GIF02830.1"/>
    <property type="molecule type" value="Genomic_DNA"/>
</dbReference>
<keyword evidence="5 7" id="KW-0472">Membrane</keyword>